<feature type="region of interest" description="Disordered" evidence="1">
    <location>
        <begin position="80"/>
        <end position="103"/>
    </location>
</feature>
<dbReference type="Proteomes" id="UP000249557">
    <property type="component" value="Unassembled WGS sequence"/>
</dbReference>
<keyword evidence="2" id="KW-0732">Signal</keyword>
<feature type="signal peptide" evidence="2">
    <location>
        <begin position="1"/>
        <end position="20"/>
    </location>
</feature>
<feature type="compositionally biased region" description="Polar residues" evidence="1">
    <location>
        <begin position="87"/>
        <end position="103"/>
    </location>
</feature>
<comment type="caution">
    <text evidence="3">The sequence shown here is derived from an EMBL/GenBank/DDBJ whole genome shotgun (WGS) entry which is preliminary data.</text>
</comment>
<protein>
    <submittedName>
        <fullName evidence="3">DUF3035 domain-containing protein</fullName>
    </submittedName>
</protein>
<gene>
    <name evidence="3" type="ORF">DI626_07295</name>
</gene>
<feature type="chain" id="PRO_5016163277" evidence="2">
    <location>
        <begin position="21"/>
        <end position="180"/>
    </location>
</feature>
<accession>A0A2W4ZTI7</accession>
<proteinExistence type="predicted"/>
<evidence type="ECO:0000256" key="1">
    <source>
        <dbReference type="SAM" id="MobiDB-lite"/>
    </source>
</evidence>
<dbReference type="InterPro" id="IPR021395">
    <property type="entry name" value="DUF3035"/>
</dbReference>
<organism evidence="3 4">
    <name type="scientific">Micavibrio aeruginosavorus</name>
    <dbReference type="NCBI Taxonomy" id="349221"/>
    <lineage>
        <taxon>Bacteria</taxon>
        <taxon>Pseudomonadati</taxon>
        <taxon>Bdellovibrionota</taxon>
        <taxon>Bdellovibrionia</taxon>
        <taxon>Bdellovibrionales</taxon>
        <taxon>Pseudobdellovibrionaceae</taxon>
        <taxon>Micavibrio</taxon>
    </lineage>
</organism>
<dbReference type="AlphaFoldDB" id="A0A2W4ZTI7"/>
<dbReference type="PROSITE" id="PS51257">
    <property type="entry name" value="PROKAR_LIPOPROTEIN"/>
    <property type="match status" value="1"/>
</dbReference>
<sequence length="180" mass="19319">MTRKVLVLTFLAGASLLLQGCSEVREQFDFSKKAPDEFKVVTRAPLEMPANLNSLPAPKPGAARPQEITTEQMARQSILGEGAAYPQTANSMTQGEASLLQRSGAANASPAIRAKVDQETAELIEGERPGIDKLKRMVGMTPAEPSKEAVDPVKEIERIKQNKAQGKPITAGQVPTIGDR</sequence>
<evidence type="ECO:0000313" key="4">
    <source>
        <dbReference type="Proteomes" id="UP000249557"/>
    </source>
</evidence>
<dbReference type="EMBL" id="QFNK01000142">
    <property type="protein sequence ID" value="PZO85713.1"/>
    <property type="molecule type" value="Genomic_DNA"/>
</dbReference>
<evidence type="ECO:0000256" key="2">
    <source>
        <dbReference type="SAM" id="SignalP"/>
    </source>
</evidence>
<feature type="region of interest" description="Disordered" evidence="1">
    <location>
        <begin position="158"/>
        <end position="180"/>
    </location>
</feature>
<reference evidence="3 4" key="1">
    <citation type="submission" date="2017-08" db="EMBL/GenBank/DDBJ databases">
        <title>Infants hospitalized years apart are colonized by the same room-sourced microbial strains.</title>
        <authorList>
            <person name="Brooks B."/>
            <person name="Olm M.R."/>
            <person name="Firek B.A."/>
            <person name="Baker R."/>
            <person name="Thomas B.C."/>
            <person name="Morowitz M.J."/>
            <person name="Banfield J.F."/>
        </authorList>
    </citation>
    <scope>NUCLEOTIDE SEQUENCE [LARGE SCALE GENOMIC DNA]</scope>
    <source>
        <strain evidence="3">S2_018_000_R2_104</strain>
    </source>
</reference>
<dbReference type="Pfam" id="PF11233">
    <property type="entry name" value="DUF3035"/>
    <property type="match status" value="1"/>
</dbReference>
<name>A0A2W4ZTI7_9BACT</name>
<evidence type="ECO:0000313" key="3">
    <source>
        <dbReference type="EMBL" id="PZO85713.1"/>
    </source>
</evidence>